<sequence length="142" mass="15801">MEHPRGLAATIGTAARAARVRANLTQEDVAERVGLATEVYGRLERGGMLPSVPTLKKLCETLNIPSDILLGLTPAQENFWTTREPPEPPAEEPAEIRRLLRTLRKLEPAEFRLLSVLAAGLLRLRQMRPSRAPLKRPEGKRP</sequence>
<dbReference type="PANTHER" id="PTHR46797">
    <property type="entry name" value="HTH-TYPE TRANSCRIPTIONAL REGULATOR"/>
    <property type="match status" value="1"/>
</dbReference>
<evidence type="ECO:0000313" key="3">
    <source>
        <dbReference type="EMBL" id="WNG48159.1"/>
    </source>
</evidence>
<feature type="domain" description="HTH cro/C1-type" evidence="2">
    <location>
        <begin position="16"/>
        <end position="69"/>
    </location>
</feature>
<gene>
    <name evidence="3" type="ORF">F0U60_31505</name>
</gene>
<dbReference type="InterPro" id="IPR010982">
    <property type="entry name" value="Lambda_DNA-bd_dom_sf"/>
</dbReference>
<dbReference type="Proteomes" id="UP001611383">
    <property type="component" value="Chromosome"/>
</dbReference>
<keyword evidence="1" id="KW-0238">DNA-binding</keyword>
<dbReference type="SUPFAM" id="SSF47413">
    <property type="entry name" value="lambda repressor-like DNA-binding domains"/>
    <property type="match status" value="1"/>
</dbReference>
<proteinExistence type="predicted"/>
<reference evidence="3 4" key="1">
    <citation type="submission" date="2019-08" db="EMBL/GenBank/DDBJ databases">
        <title>Archangium and Cystobacter genomes.</title>
        <authorList>
            <person name="Chen I.-C.K."/>
            <person name="Wielgoss S."/>
        </authorList>
    </citation>
    <scope>NUCLEOTIDE SEQUENCE [LARGE SCALE GENOMIC DNA]</scope>
    <source>
        <strain evidence="3 4">Cbm 6</strain>
    </source>
</reference>
<dbReference type="Pfam" id="PF01381">
    <property type="entry name" value="HTH_3"/>
    <property type="match status" value="1"/>
</dbReference>
<dbReference type="EMBL" id="CP043494">
    <property type="protein sequence ID" value="WNG48159.1"/>
    <property type="molecule type" value="Genomic_DNA"/>
</dbReference>
<dbReference type="PROSITE" id="PS50943">
    <property type="entry name" value="HTH_CROC1"/>
    <property type="match status" value="1"/>
</dbReference>
<dbReference type="InterPro" id="IPR001387">
    <property type="entry name" value="Cro/C1-type_HTH"/>
</dbReference>
<dbReference type="InterPro" id="IPR050807">
    <property type="entry name" value="TransReg_Diox_bact_type"/>
</dbReference>
<dbReference type="RefSeq" id="WP_395805336.1">
    <property type="nucleotide sequence ID" value="NZ_CP043494.1"/>
</dbReference>
<organism evidence="3 4">
    <name type="scientific">Archangium minus</name>
    <dbReference type="NCBI Taxonomy" id="83450"/>
    <lineage>
        <taxon>Bacteria</taxon>
        <taxon>Pseudomonadati</taxon>
        <taxon>Myxococcota</taxon>
        <taxon>Myxococcia</taxon>
        <taxon>Myxococcales</taxon>
        <taxon>Cystobacterineae</taxon>
        <taxon>Archangiaceae</taxon>
        <taxon>Archangium</taxon>
    </lineage>
</organism>
<dbReference type="Gene3D" id="1.10.260.40">
    <property type="entry name" value="lambda repressor-like DNA-binding domains"/>
    <property type="match status" value="1"/>
</dbReference>
<evidence type="ECO:0000313" key="4">
    <source>
        <dbReference type="Proteomes" id="UP001611383"/>
    </source>
</evidence>
<evidence type="ECO:0000256" key="1">
    <source>
        <dbReference type="ARBA" id="ARBA00023125"/>
    </source>
</evidence>
<evidence type="ECO:0000259" key="2">
    <source>
        <dbReference type="PROSITE" id="PS50943"/>
    </source>
</evidence>
<name>A0ABY9WYD0_9BACT</name>
<keyword evidence="4" id="KW-1185">Reference proteome</keyword>
<dbReference type="SMART" id="SM00530">
    <property type="entry name" value="HTH_XRE"/>
    <property type="match status" value="1"/>
</dbReference>
<dbReference type="CDD" id="cd00093">
    <property type="entry name" value="HTH_XRE"/>
    <property type="match status" value="1"/>
</dbReference>
<dbReference type="PANTHER" id="PTHR46797:SF1">
    <property type="entry name" value="METHYLPHOSPHONATE SYNTHASE"/>
    <property type="match status" value="1"/>
</dbReference>
<accession>A0ABY9WYD0</accession>
<protein>
    <submittedName>
        <fullName evidence="3">Helix-turn-helix transcriptional regulator</fullName>
    </submittedName>
</protein>